<evidence type="ECO:0000313" key="8">
    <source>
        <dbReference type="EMBL" id="SQB98753.1"/>
    </source>
</evidence>
<gene>
    <name evidence="5 8" type="primary">speE</name>
    <name evidence="8" type="ORF">NCTC13102_01220</name>
</gene>
<feature type="active site" description="Proton acceptor" evidence="6">
    <location>
        <position position="158"/>
    </location>
</feature>
<dbReference type="InterPro" id="IPR030374">
    <property type="entry name" value="PABS"/>
</dbReference>
<dbReference type="EMBL" id="UAWL01000006">
    <property type="protein sequence ID" value="SQB98753.1"/>
    <property type="molecule type" value="Genomic_DNA"/>
</dbReference>
<dbReference type="PANTHER" id="PTHR11558">
    <property type="entry name" value="SPERMIDINE/SPERMINE SYNTHASE"/>
    <property type="match status" value="1"/>
</dbReference>
<evidence type="ECO:0000256" key="2">
    <source>
        <dbReference type="ARBA" id="ARBA00022679"/>
    </source>
</evidence>
<dbReference type="Gene3D" id="3.40.50.150">
    <property type="entry name" value="Vaccinia Virus protein VP39"/>
    <property type="match status" value="1"/>
</dbReference>
<comment type="caution">
    <text evidence="5">Lacks the conserved Asp active site.</text>
</comment>
<feature type="domain" description="PABS" evidence="7">
    <location>
        <begin position="1"/>
        <end position="252"/>
    </location>
</feature>
<name>A0A2X3BDS3_9HELI</name>
<keyword evidence="4 5" id="KW-0620">Polyamine biosynthesis</keyword>
<evidence type="ECO:0000256" key="4">
    <source>
        <dbReference type="ARBA" id="ARBA00023115"/>
    </source>
</evidence>
<dbReference type="InterPro" id="IPR037163">
    <property type="entry name" value="Spermidine_synt_N_sf"/>
</dbReference>
<evidence type="ECO:0000256" key="3">
    <source>
        <dbReference type="ARBA" id="ARBA00023066"/>
    </source>
</evidence>
<dbReference type="InterPro" id="IPR001045">
    <property type="entry name" value="Spermi_synthase"/>
</dbReference>
<dbReference type="HAMAP" id="MF_00198">
    <property type="entry name" value="Spermidine_synth"/>
    <property type="match status" value="1"/>
</dbReference>
<dbReference type="GO" id="GO:0004766">
    <property type="term" value="F:spermidine synthase activity"/>
    <property type="evidence" value="ECO:0007669"/>
    <property type="project" value="UniProtKB-UniRule"/>
</dbReference>
<dbReference type="PROSITE" id="PS51006">
    <property type="entry name" value="PABS_2"/>
    <property type="match status" value="1"/>
</dbReference>
<dbReference type="InterPro" id="IPR029063">
    <property type="entry name" value="SAM-dependent_MTases_sf"/>
</dbReference>
<comment type="subunit">
    <text evidence="5">Homodimer or homotetramer.</text>
</comment>
<organism evidence="8 9">
    <name type="scientific">Helicobacter fennelliae</name>
    <dbReference type="NCBI Taxonomy" id="215"/>
    <lineage>
        <taxon>Bacteria</taxon>
        <taxon>Pseudomonadati</taxon>
        <taxon>Campylobacterota</taxon>
        <taxon>Epsilonproteobacteria</taxon>
        <taxon>Campylobacterales</taxon>
        <taxon>Helicobacteraceae</taxon>
        <taxon>Helicobacter</taxon>
    </lineage>
</organism>
<comment type="function">
    <text evidence="5">Catalyzes the irreversible transfer of a propylamine group from the amino donor S-adenosylmethioninamine (decarboxy-AdoMet) to putrescine (1,4-diaminobutane) to yield spermidine.</text>
</comment>
<keyword evidence="2 5" id="KW-0808">Transferase</keyword>
<dbReference type="Gene3D" id="2.30.140.10">
    <property type="entry name" value="Spermidine synthase, tetramerisation domain"/>
    <property type="match status" value="1"/>
</dbReference>
<evidence type="ECO:0000256" key="5">
    <source>
        <dbReference type="HAMAP-Rule" id="MF_00198"/>
    </source>
</evidence>
<dbReference type="UniPathway" id="UPA00248">
    <property type="reaction ID" value="UER00314"/>
</dbReference>
<dbReference type="Pfam" id="PF01564">
    <property type="entry name" value="Spermine_synth"/>
    <property type="match status" value="1"/>
</dbReference>
<proteinExistence type="inferred from homology"/>
<dbReference type="InterPro" id="IPR035246">
    <property type="entry name" value="Spermidine_synt_N"/>
</dbReference>
<evidence type="ECO:0000259" key="7">
    <source>
        <dbReference type="PROSITE" id="PS51006"/>
    </source>
</evidence>
<sequence length="265" mass="31039">MWLNRQVGQNFRQEYIIEEKLLDVRSEHILEIFKSQNFGQIAMIDERHILIEKFLYVESELLAHIPSCCIKEDYGYKKALLTGGFCLEIAYELLKHNIDVDFLQSDEKVLHSFISFFPHFTQTTQNPKFHLYAKTIELPLEKYDVIIHQGTPNAHEIDGLQRMLTPQGIFIHRLAHPYIQEDKCIALLQNLDGFFEIVMPFFAPFSLFDDRVYVFASKQTHPLADMWLQKVDMLSDLRYYNADIHQAAFSMPTHIAKSLQGIIKN</sequence>
<dbReference type="SUPFAM" id="SSF53335">
    <property type="entry name" value="S-adenosyl-L-methionine-dependent methyltransferases"/>
    <property type="match status" value="1"/>
</dbReference>
<comment type="pathway">
    <text evidence="5">Amine and polyamine biosynthesis; spermidine biosynthesis; spermidine from putrescine: step 1/1.</text>
</comment>
<dbReference type="EC" id="2.5.1.16" evidence="5"/>
<dbReference type="PANTHER" id="PTHR11558:SF11">
    <property type="entry name" value="SPERMIDINE SYNTHASE"/>
    <property type="match status" value="1"/>
</dbReference>
<dbReference type="GO" id="GO:0005829">
    <property type="term" value="C:cytosol"/>
    <property type="evidence" value="ECO:0007669"/>
    <property type="project" value="TreeGrafter"/>
</dbReference>
<evidence type="ECO:0000256" key="1">
    <source>
        <dbReference type="ARBA" id="ARBA00007867"/>
    </source>
</evidence>
<evidence type="ECO:0000313" key="9">
    <source>
        <dbReference type="Proteomes" id="UP000250166"/>
    </source>
</evidence>
<dbReference type="GO" id="GO:0008295">
    <property type="term" value="P:spermidine biosynthetic process"/>
    <property type="evidence" value="ECO:0007669"/>
    <property type="project" value="UniProtKB-UniRule"/>
</dbReference>
<accession>A0A2X3BDS3</accession>
<protein>
    <recommendedName>
        <fullName evidence="5">Polyamine aminopropyltransferase</fullName>
    </recommendedName>
    <alternativeName>
        <fullName evidence="5">Putrescine aminopropyltransferase</fullName>
        <shortName evidence="5">PAPT</shortName>
    </alternativeName>
    <alternativeName>
        <fullName evidence="5">Spermidine synthase</fullName>
        <shortName evidence="5">SPDS</shortName>
        <shortName evidence="5">SPDSY</shortName>
        <ecNumber evidence="5">2.5.1.16</ecNumber>
    </alternativeName>
</protein>
<dbReference type="AlphaFoldDB" id="A0A2X3BDS3"/>
<reference evidence="8 9" key="1">
    <citation type="submission" date="2018-06" db="EMBL/GenBank/DDBJ databases">
        <authorList>
            <consortium name="Pathogen Informatics"/>
            <person name="Doyle S."/>
        </authorList>
    </citation>
    <scope>NUCLEOTIDE SEQUENCE [LARGE SCALE GENOMIC DNA]</scope>
    <source>
        <strain evidence="8 9">NCTC13102</strain>
    </source>
</reference>
<dbReference type="Proteomes" id="UP000250166">
    <property type="component" value="Unassembled WGS sequence"/>
</dbReference>
<keyword evidence="3 5" id="KW-0745">Spermidine biosynthesis</keyword>
<evidence type="ECO:0000256" key="6">
    <source>
        <dbReference type="PROSITE-ProRule" id="PRU00354"/>
    </source>
</evidence>
<comment type="caution">
    <text evidence="5">Lacks conserved residue(s) required for the propagation of feature annotation.</text>
</comment>
<comment type="catalytic activity">
    <reaction evidence="5">
        <text>S-adenosyl 3-(methylsulfanyl)propylamine + putrescine = S-methyl-5'-thioadenosine + spermidine + H(+)</text>
        <dbReference type="Rhea" id="RHEA:12721"/>
        <dbReference type="ChEBI" id="CHEBI:15378"/>
        <dbReference type="ChEBI" id="CHEBI:17509"/>
        <dbReference type="ChEBI" id="CHEBI:57443"/>
        <dbReference type="ChEBI" id="CHEBI:57834"/>
        <dbReference type="ChEBI" id="CHEBI:326268"/>
        <dbReference type="EC" id="2.5.1.16"/>
    </reaction>
</comment>
<dbReference type="Pfam" id="PF17284">
    <property type="entry name" value="Spermine_synt_N"/>
    <property type="match status" value="1"/>
</dbReference>
<dbReference type="RefSeq" id="WP_023949869.1">
    <property type="nucleotide sequence ID" value="NZ_JAERIV010000023.1"/>
</dbReference>
<comment type="similarity">
    <text evidence="1 5">Belongs to the spermidine/spermine synthase family.</text>
</comment>